<keyword evidence="6" id="KW-1185">Reference proteome</keyword>
<dbReference type="Proteomes" id="UP000095210">
    <property type="component" value="Chromosome"/>
</dbReference>
<gene>
    <name evidence="5" type="ORF">TL08_18520</name>
</gene>
<dbReference type="AlphaFoldDB" id="A0AAC9MZI4"/>
<proteinExistence type="predicted"/>
<protein>
    <submittedName>
        <fullName evidence="5">Transcriptional regulator, TetR family</fullName>
    </submittedName>
</protein>
<dbReference type="PANTHER" id="PTHR30055">
    <property type="entry name" value="HTH-TYPE TRANSCRIPTIONAL REGULATOR RUTR"/>
    <property type="match status" value="1"/>
</dbReference>
<dbReference type="Pfam" id="PF00440">
    <property type="entry name" value="TetR_N"/>
    <property type="match status" value="1"/>
</dbReference>
<dbReference type="Pfam" id="PF17754">
    <property type="entry name" value="TetR_C_14"/>
    <property type="match status" value="1"/>
</dbReference>
<dbReference type="GO" id="GO:0000976">
    <property type="term" value="F:transcription cis-regulatory region binding"/>
    <property type="evidence" value="ECO:0007669"/>
    <property type="project" value="TreeGrafter"/>
</dbReference>
<feature type="region of interest" description="Disordered" evidence="3">
    <location>
        <begin position="1"/>
        <end position="26"/>
    </location>
</feature>
<feature type="DNA-binding region" description="H-T-H motif" evidence="2">
    <location>
        <begin position="51"/>
        <end position="70"/>
    </location>
</feature>
<organism evidence="5 6">
    <name type="scientific">Actinoalloteichus hymeniacidonis</name>
    <dbReference type="NCBI Taxonomy" id="340345"/>
    <lineage>
        <taxon>Bacteria</taxon>
        <taxon>Bacillati</taxon>
        <taxon>Actinomycetota</taxon>
        <taxon>Actinomycetes</taxon>
        <taxon>Pseudonocardiales</taxon>
        <taxon>Pseudonocardiaceae</taxon>
        <taxon>Actinoalloteichus</taxon>
    </lineage>
</organism>
<dbReference type="PROSITE" id="PS50977">
    <property type="entry name" value="HTH_TETR_2"/>
    <property type="match status" value="1"/>
</dbReference>
<dbReference type="SUPFAM" id="SSF46689">
    <property type="entry name" value="Homeodomain-like"/>
    <property type="match status" value="1"/>
</dbReference>
<name>A0AAC9MZI4_9PSEU</name>
<dbReference type="EMBL" id="CP014859">
    <property type="protein sequence ID" value="AOS64499.1"/>
    <property type="molecule type" value="Genomic_DNA"/>
</dbReference>
<sequence>MSAMTTDATKETADRGRGRPPMSQQRRDVVRLQIAAAALDLFRAQGVSATSVDQIAAELEISTRTLWRYTSSKEACIEPLLTHGISVVVQRLRDWPRDQPLLAHLLHEDDLYEDVSESTLELVRLMRTEPGLMSVWLRTHLDAEQAFASVLAERTGRSADALETKVQAGMLNVALRLAMEHHAWRADHPQRDSTGPDNLTEATELALRTAIAGLAV</sequence>
<dbReference type="InterPro" id="IPR050109">
    <property type="entry name" value="HTH-type_TetR-like_transc_reg"/>
</dbReference>
<evidence type="ECO:0000313" key="5">
    <source>
        <dbReference type="EMBL" id="AOS64499.1"/>
    </source>
</evidence>
<dbReference type="KEGG" id="ahm:TL08_18520"/>
<dbReference type="GO" id="GO:0003700">
    <property type="term" value="F:DNA-binding transcription factor activity"/>
    <property type="evidence" value="ECO:0007669"/>
    <property type="project" value="TreeGrafter"/>
</dbReference>
<accession>A0AAC9MZI4</accession>
<reference evidence="6" key="1">
    <citation type="submission" date="2016-03" db="EMBL/GenBank/DDBJ databases">
        <title>Complete genome sequence of the type strain Actinoalloteichus hymeniacidonis DSM 45092.</title>
        <authorList>
            <person name="Schaffert L."/>
            <person name="Albersmeier A."/>
            <person name="Winkler A."/>
            <person name="Kalinowski J."/>
            <person name="Zotchev S."/>
            <person name="Ruckert C."/>
        </authorList>
    </citation>
    <scope>NUCLEOTIDE SEQUENCE [LARGE SCALE GENOMIC DNA]</scope>
    <source>
        <strain evidence="6">HPA177(T) (DSM 45092(T))</strain>
    </source>
</reference>
<feature type="compositionally biased region" description="Basic and acidic residues" evidence="3">
    <location>
        <begin position="8"/>
        <end position="17"/>
    </location>
</feature>
<evidence type="ECO:0000259" key="4">
    <source>
        <dbReference type="PROSITE" id="PS50977"/>
    </source>
</evidence>
<dbReference type="InterPro" id="IPR009057">
    <property type="entry name" value="Homeodomain-like_sf"/>
</dbReference>
<dbReference type="Gene3D" id="1.10.357.10">
    <property type="entry name" value="Tetracycline Repressor, domain 2"/>
    <property type="match status" value="1"/>
</dbReference>
<evidence type="ECO:0000256" key="3">
    <source>
        <dbReference type="SAM" id="MobiDB-lite"/>
    </source>
</evidence>
<evidence type="ECO:0000313" key="6">
    <source>
        <dbReference type="Proteomes" id="UP000095210"/>
    </source>
</evidence>
<dbReference type="InterPro" id="IPR001647">
    <property type="entry name" value="HTH_TetR"/>
</dbReference>
<feature type="domain" description="HTH tetR-type" evidence="4">
    <location>
        <begin position="28"/>
        <end position="88"/>
    </location>
</feature>
<evidence type="ECO:0000256" key="2">
    <source>
        <dbReference type="PROSITE-ProRule" id="PRU00335"/>
    </source>
</evidence>
<keyword evidence="1 2" id="KW-0238">DNA-binding</keyword>
<evidence type="ECO:0000256" key="1">
    <source>
        <dbReference type="ARBA" id="ARBA00023125"/>
    </source>
</evidence>
<dbReference type="PANTHER" id="PTHR30055:SF146">
    <property type="entry name" value="HTH-TYPE TRANSCRIPTIONAL DUAL REGULATOR CECR"/>
    <property type="match status" value="1"/>
</dbReference>
<dbReference type="InterPro" id="IPR041347">
    <property type="entry name" value="MftR_C"/>
</dbReference>